<feature type="coiled-coil region" evidence="1">
    <location>
        <begin position="442"/>
        <end position="469"/>
    </location>
</feature>
<dbReference type="SUPFAM" id="SSF53300">
    <property type="entry name" value="vWA-like"/>
    <property type="match status" value="1"/>
</dbReference>
<proteinExistence type="predicted"/>
<dbReference type="RefSeq" id="WP_121522739.1">
    <property type="nucleotide sequence ID" value="NZ_RCHR01000003.1"/>
</dbReference>
<evidence type="ECO:0000313" key="6">
    <source>
        <dbReference type="Proteomes" id="UP000270219"/>
    </source>
</evidence>
<reference evidence="5 6" key="1">
    <citation type="submission" date="2018-10" db="EMBL/GenBank/DDBJ databases">
        <title>Oceanobacillus sp. YLB-02 draft genome.</title>
        <authorList>
            <person name="Yu L."/>
        </authorList>
    </citation>
    <scope>NUCLEOTIDE SEQUENCE [LARGE SCALE GENOMIC DNA]</scope>
    <source>
        <strain evidence="5 6">YLB-02</strain>
    </source>
</reference>
<dbReference type="OrthoDB" id="9783818at2"/>
<dbReference type="InterPro" id="IPR002035">
    <property type="entry name" value="VWF_A"/>
</dbReference>
<evidence type="ECO:0000256" key="2">
    <source>
        <dbReference type="SAM" id="MobiDB-lite"/>
    </source>
</evidence>
<feature type="domain" description="VWFA" evidence="4">
    <location>
        <begin position="167"/>
        <end position="353"/>
    </location>
</feature>
<sequence>MVKRAFAIILVLLFLVACSERGNGSENQQMENNNPDGESEEAASEERKEFIEKASELIEYTAIQSREDMKAQKGGSLVKEMSVEEELNRTYPISEEVLKEELYSYADMTENPNELYNGIVYLLGSPHYNDLIQKAEAFEPSFQEPYLPEPSSSIQEDREVEIAQNGKAFILLDASSSMLQPVDDQIKMDVAKNAVKQFADIIGEKNEIALIVYGHIGSESETDKSLSCEGVEEVYPMESYEPTEFEEALNSFESKGYTPLAGAIHKANEISKDFTDPVTVFVVSDGVETCDGDPVKEAESFVRDTENRNVNIIGFNVDEDAESQLSQVAEAGSGNYYSANNPEELNTTIANKWLPSDTELAWAHTKAPGPWEILDEYDRFDTDLNQIRSVIQIEKDRYDKAVRMLSEEDKIDREAASELTDIILEEYRAKLDLMSGFRSEKLDEIDSAAEEIREDVDSWIEEMRKIKQEIGK</sequence>
<dbReference type="SMART" id="SM00327">
    <property type="entry name" value="VWA"/>
    <property type="match status" value="1"/>
</dbReference>
<dbReference type="Proteomes" id="UP000270219">
    <property type="component" value="Unassembled WGS sequence"/>
</dbReference>
<accession>A0A498DAU5</accession>
<feature type="chain" id="PRO_5038370454" evidence="3">
    <location>
        <begin position="20"/>
        <end position="472"/>
    </location>
</feature>
<evidence type="ECO:0000256" key="3">
    <source>
        <dbReference type="SAM" id="SignalP"/>
    </source>
</evidence>
<keyword evidence="3" id="KW-0732">Signal</keyword>
<keyword evidence="1" id="KW-0175">Coiled coil</keyword>
<keyword evidence="6" id="KW-1185">Reference proteome</keyword>
<name>A0A498DAU5_9BACI</name>
<dbReference type="AlphaFoldDB" id="A0A498DAU5"/>
<feature type="signal peptide" evidence="3">
    <location>
        <begin position="1"/>
        <end position="19"/>
    </location>
</feature>
<dbReference type="PROSITE" id="PS50234">
    <property type="entry name" value="VWFA"/>
    <property type="match status" value="1"/>
</dbReference>
<evidence type="ECO:0000259" key="4">
    <source>
        <dbReference type="PROSITE" id="PS50234"/>
    </source>
</evidence>
<evidence type="ECO:0000256" key="1">
    <source>
        <dbReference type="SAM" id="Coils"/>
    </source>
</evidence>
<dbReference type="Gene3D" id="3.40.50.410">
    <property type="entry name" value="von Willebrand factor, type A domain"/>
    <property type="match status" value="1"/>
</dbReference>
<dbReference type="EMBL" id="RCHR01000003">
    <property type="protein sequence ID" value="RLL45150.1"/>
    <property type="molecule type" value="Genomic_DNA"/>
</dbReference>
<feature type="region of interest" description="Disordered" evidence="2">
    <location>
        <begin position="23"/>
        <end position="48"/>
    </location>
</feature>
<gene>
    <name evidence="5" type="ORF">D8M04_09820</name>
</gene>
<evidence type="ECO:0000313" key="5">
    <source>
        <dbReference type="EMBL" id="RLL45150.1"/>
    </source>
</evidence>
<protein>
    <submittedName>
        <fullName evidence="5">VWA domain-containing protein</fullName>
    </submittedName>
</protein>
<feature type="compositionally biased region" description="Polar residues" evidence="2">
    <location>
        <begin position="23"/>
        <end position="36"/>
    </location>
</feature>
<dbReference type="Pfam" id="PF00092">
    <property type="entry name" value="VWA"/>
    <property type="match status" value="1"/>
</dbReference>
<comment type="caution">
    <text evidence="5">The sequence shown here is derived from an EMBL/GenBank/DDBJ whole genome shotgun (WGS) entry which is preliminary data.</text>
</comment>
<dbReference type="PROSITE" id="PS51257">
    <property type="entry name" value="PROKAR_LIPOPROTEIN"/>
    <property type="match status" value="1"/>
</dbReference>
<organism evidence="5 6">
    <name type="scientific">Oceanobacillus piezotolerans</name>
    <dbReference type="NCBI Taxonomy" id="2448030"/>
    <lineage>
        <taxon>Bacteria</taxon>
        <taxon>Bacillati</taxon>
        <taxon>Bacillota</taxon>
        <taxon>Bacilli</taxon>
        <taxon>Bacillales</taxon>
        <taxon>Bacillaceae</taxon>
        <taxon>Oceanobacillus</taxon>
    </lineage>
</organism>
<dbReference type="InterPro" id="IPR036465">
    <property type="entry name" value="vWFA_dom_sf"/>
</dbReference>